<dbReference type="GO" id="GO:0016787">
    <property type="term" value="F:hydrolase activity"/>
    <property type="evidence" value="ECO:0007669"/>
    <property type="project" value="InterPro"/>
</dbReference>
<dbReference type="InterPro" id="IPR032465">
    <property type="entry name" value="ACMSD"/>
</dbReference>
<dbReference type="GO" id="GO:0019748">
    <property type="term" value="P:secondary metabolic process"/>
    <property type="evidence" value="ECO:0007669"/>
    <property type="project" value="TreeGrafter"/>
</dbReference>
<evidence type="ECO:0000313" key="5">
    <source>
        <dbReference type="EMBL" id="CAB5042809.1"/>
    </source>
</evidence>
<dbReference type="Gene3D" id="3.20.20.140">
    <property type="entry name" value="Metal-dependent hydrolases"/>
    <property type="match status" value="1"/>
</dbReference>
<protein>
    <submittedName>
        <fullName evidence="4">Unannotated protein</fullName>
    </submittedName>
</protein>
<dbReference type="EMBL" id="CAFBMC010000013">
    <property type="protein sequence ID" value="CAB4891485.1"/>
    <property type="molecule type" value="Genomic_DNA"/>
</dbReference>
<dbReference type="PANTHER" id="PTHR21240">
    <property type="entry name" value="2-AMINO-3-CARBOXYLMUCONATE-6-SEMIALDEHYDE DECARBOXYLASE"/>
    <property type="match status" value="1"/>
</dbReference>
<evidence type="ECO:0000256" key="1">
    <source>
        <dbReference type="ARBA" id="ARBA00023239"/>
    </source>
</evidence>
<gene>
    <name evidence="4" type="ORF">UFOPK3495_00405</name>
    <name evidence="5" type="ORF">UFOPK4237_01625</name>
</gene>
<dbReference type="PANTHER" id="PTHR21240:SF28">
    <property type="entry name" value="ISO-OROTATE DECARBOXYLASE (EUROFUNG)"/>
    <property type="match status" value="1"/>
</dbReference>
<keyword evidence="1" id="KW-0456">Lyase</keyword>
<dbReference type="InterPro" id="IPR006680">
    <property type="entry name" value="Amidohydro-rel"/>
</dbReference>
<evidence type="ECO:0000259" key="3">
    <source>
        <dbReference type="Pfam" id="PF04909"/>
    </source>
</evidence>
<dbReference type="Pfam" id="PF04909">
    <property type="entry name" value="Amidohydro_2"/>
    <property type="match status" value="1"/>
</dbReference>
<dbReference type="AlphaFoldDB" id="A0A6J7FDE3"/>
<organism evidence="4">
    <name type="scientific">freshwater metagenome</name>
    <dbReference type="NCBI Taxonomy" id="449393"/>
    <lineage>
        <taxon>unclassified sequences</taxon>
        <taxon>metagenomes</taxon>
        <taxon>ecological metagenomes</taxon>
    </lineage>
</organism>
<dbReference type="GO" id="GO:0005737">
    <property type="term" value="C:cytoplasm"/>
    <property type="evidence" value="ECO:0007669"/>
    <property type="project" value="TreeGrafter"/>
</dbReference>
<dbReference type="EMBL" id="CAFBPZ010000159">
    <property type="protein sequence ID" value="CAB5042809.1"/>
    <property type="molecule type" value="Genomic_DNA"/>
</dbReference>
<evidence type="ECO:0000313" key="4">
    <source>
        <dbReference type="EMBL" id="CAB4891485.1"/>
    </source>
</evidence>
<dbReference type="GO" id="GO:0016831">
    <property type="term" value="F:carboxy-lyase activity"/>
    <property type="evidence" value="ECO:0007669"/>
    <property type="project" value="InterPro"/>
</dbReference>
<feature type="compositionally biased region" description="Basic and acidic residues" evidence="2">
    <location>
        <begin position="402"/>
        <end position="414"/>
    </location>
</feature>
<feature type="compositionally biased region" description="Polar residues" evidence="2">
    <location>
        <begin position="416"/>
        <end position="430"/>
    </location>
</feature>
<feature type="region of interest" description="Disordered" evidence="2">
    <location>
        <begin position="393"/>
        <end position="430"/>
    </location>
</feature>
<sequence length="430" mass="48610">MKIDDMVLISTDDHTVEPPSLSDYFRDHVPMKFKSRVPRVIRRDDGTDAWLIEGKEIATFGLNAVQGRPRESWGSDPGSFDQVRPGTYDLTQRIRDMDVNGVLAAICFPSWPGIAGQFFVASDDKEFAAAMVSAYNDWHIDEWCNKAPGRFIPIAISGFPLGGDWMAGEIRRMAERGCHAVSLHPETYKAGFPDYHGDEWDAAWKACEDTGTVMVFHFGGSPNFMPRTPFDVIPHVMPFQTAIFAAELLWSPIMRKFPNVRMALAEGGIGWMPYFLEKADFVYDHHHRWTGADFGGKLPSQVFREHVQGCFIDDFTGLRNRDVIGIDNITWECDYPHSDSTWPEAPEVLMKSLERAELTDDEIEKVTWQNAARWYQFDPFLHRSRKESTVGALRAQAGDVDTTPREYGQGDHSHGLSHNASQFLGAQATQ</sequence>
<dbReference type="InterPro" id="IPR032466">
    <property type="entry name" value="Metal_Hydrolase"/>
</dbReference>
<feature type="domain" description="Amidohydrolase-related" evidence="3">
    <location>
        <begin position="92"/>
        <end position="377"/>
    </location>
</feature>
<evidence type="ECO:0000256" key="2">
    <source>
        <dbReference type="SAM" id="MobiDB-lite"/>
    </source>
</evidence>
<name>A0A6J7FDE3_9ZZZZ</name>
<proteinExistence type="predicted"/>
<dbReference type="SUPFAM" id="SSF51556">
    <property type="entry name" value="Metallo-dependent hydrolases"/>
    <property type="match status" value="1"/>
</dbReference>
<accession>A0A6J7FDE3</accession>
<reference evidence="4" key="1">
    <citation type="submission" date="2020-05" db="EMBL/GenBank/DDBJ databases">
        <authorList>
            <person name="Chiriac C."/>
            <person name="Salcher M."/>
            <person name="Ghai R."/>
            <person name="Kavagutti S V."/>
        </authorList>
    </citation>
    <scope>NUCLEOTIDE SEQUENCE</scope>
</reference>